<dbReference type="Proteomes" id="UP001596072">
    <property type="component" value="Unassembled WGS sequence"/>
</dbReference>
<dbReference type="InterPro" id="IPR006015">
    <property type="entry name" value="Universal_stress_UspA"/>
</dbReference>
<dbReference type="Pfam" id="PF00582">
    <property type="entry name" value="Usp"/>
    <property type="match status" value="1"/>
</dbReference>
<dbReference type="EMBL" id="JBHSNS010000007">
    <property type="protein sequence ID" value="MFC5730170.1"/>
    <property type="molecule type" value="Genomic_DNA"/>
</dbReference>
<reference evidence="4" key="1">
    <citation type="journal article" date="2019" name="Int. J. Syst. Evol. Microbiol.">
        <title>The Global Catalogue of Microorganisms (GCM) 10K type strain sequencing project: providing services to taxonomists for standard genome sequencing and annotation.</title>
        <authorList>
            <consortium name="The Broad Institute Genomics Platform"/>
            <consortium name="The Broad Institute Genome Sequencing Center for Infectious Disease"/>
            <person name="Wu L."/>
            <person name="Ma J."/>
        </authorList>
    </citation>
    <scope>NUCLEOTIDE SEQUENCE [LARGE SCALE GENOMIC DNA]</scope>
    <source>
        <strain evidence="4">YIM 94188</strain>
    </source>
</reference>
<dbReference type="InterPro" id="IPR014729">
    <property type="entry name" value="Rossmann-like_a/b/a_fold"/>
</dbReference>
<gene>
    <name evidence="3" type="ORF">ACFPQB_14705</name>
</gene>
<evidence type="ECO:0000256" key="1">
    <source>
        <dbReference type="ARBA" id="ARBA00008791"/>
    </source>
</evidence>
<dbReference type="InterPro" id="IPR006016">
    <property type="entry name" value="UspA"/>
</dbReference>
<dbReference type="PANTHER" id="PTHR46268">
    <property type="entry name" value="STRESS RESPONSE PROTEIN NHAX"/>
    <property type="match status" value="1"/>
</dbReference>
<proteinExistence type="inferred from homology"/>
<protein>
    <submittedName>
        <fullName evidence="3">Universal stress protein</fullName>
    </submittedName>
</protein>
<dbReference type="CDD" id="cd00293">
    <property type="entry name" value="USP-like"/>
    <property type="match status" value="1"/>
</dbReference>
<comment type="caution">
    <text evidence="3">The sequence shown here is derived from an EMBL/GenBank/DDBJ whole genome shotgun (WGS) entry which is preliminary data.</text>
</comment>
<feature type="domain" description="UspA" evidence="2">
    <location>
        <begin position="11"/>
        <end position="136"/>
    </location>
</feature>
<dbReference type="PANTHER" id="PTHR46268:SF15">
    <property type="entry name" value="UNIVERSAL STRESS PROTEIN HP_0031"/>
    <property type="match status" value="1"/>
</dbReference>
<name>A0ABW0ZNU7_9ACTN</name>
<dbReference type="PRINTS" id="PR01438">
    <property type="entry name" value="UNVRSLSTRESS"/>
</dbReference>
<evidence type="ECO:0000313" key="4">
    <source>
        <dbReference type="Proteomes" id="UP001596072"/>
    </source>
</evidence>
<dbReference type="RefSeq" id="WP_136431641.1">
    <property type="nucleotide sequence ID" value="NZ_JBHSNS010000007.1"/>
</dbReference>
<sequence>MNTATPATVSIVVGYTPTPLGEAALAAAIEEARRRGGFLHVVNASRGDAYVDNNMADTRQLAYLEAVLAGSGVPHRVVQQIGKGEPAVEILETADRTAAELVVIGLRRRTPVGKLLMGSTAQRVLLEASCAVLAVKGG</sequence>
<evidence type="ECO:0000313" key="3">
    <source>
        <dbReference type="EMBL" id="MFC5730170.1"/>
    </source>
</evidence>
<dbReference type="Gene3D" id="3.40.50.620">
    <property type="entry name" value="HUPs"/>
    <property type="match status" value="1"/>
</dbReference>
<organism evidence="3 4">
    <name type="scientific">Nocardioides vastitatis</name>
    <dbReference type="NCBI Taxonomy" id="2568655"/>
    <lineage>
        <taxon>Bacteria</taxon>
        <taxon>Bacillati</taxon>
        <taxon>Actinomycetota</taxon>
        <taxon>Actinomycetes</taxon>
        <taxon>Propionibacteriales</taxon>
        <taxon>Nocardioidaceae</taxon>
        <taxon>Nocardioides</taxon>
    </lineage>
</organism>
<evidence type="ECO:0000259" key="2">
    <source>
        <dbReference type="Pfam" id="PF00582"/>
    </source>
</evidence>
<comment type="similarity">
    <text evidence="1">Belongs to the universal stress protein A family.</text>
</comment>
<dbReference type="SUPFAM" id="SSF52402">
    <property type="entry name" value="Adenine nucleotide alpha hydrolases-like"/>
    <property type="match status" value="1"/>
</dbReference>
<accession>A0ABW0ZNU7</accession>
<keyword evidence="4" id="KW-1185">Reference proteome</keyword>